<dbReference type="OrthoDB" id="9773087at2"/>
<evidence type="ECO:0000256" key="4">
    <source>
        <dbReference type="ARBA" id="ARBA00022655"/>
    </source>
</evidence>
<dbReference type="GO" id="GO:0015940">
    <property type="term" value="P:pantothenate biosynthetic process"/>
    <property type="evidence" value="ECO:0007669"/>
    <property type="project" value="UniProtKB-UniRule"/>
</dbReference>
<comment type="function">
    <text evidence="8">Catalyzes the condensation of pantoate with beta-alanine in an ATP-dependent reaction via a pantoyl-adenylate intermediate.</text>
</comment>
<dbReference type="Pfam" id="PF02569">
    <property type="entry name" value="Pantoate_ligase"/>
    <property type="match status" value="1"/>
</dbReference>
<dbReference type="SUPFAM" id="SSF52374">
    <property type="entry name" value="Nucleotidylyl transferase"/>
    <property type="match status" value="1"/>
</dbReference>
<dbReference type="InterPro" id="IPR014729">
    <property type="entry name" value="Rossmann-like_a/b/a_fold"/>
</dbReference>
<keyword evidence="3 8" id="KW-0436">Ligase</keyword>
<feature type="active site" description="Proton donor" evidence="8">
    <location>
        <position position="37"/>
    </location>
</feature>
<evidence type="ECO:0000256" key="1">
    <source>
        <dbReference type="ARBA" id="ARBA00004990"/>
    </source>
</evidence>
<feature type="binding site" evidence="8">
    <location>
        <begin position="30"/>
        <end position="37"/>
    </location>
    <ligand>
        <name>ATP</name>
        <dbReference type="ChEBI" id="CHEBI:30616"/>
    </ligand>
</feature>
<comment type="caution">
    <text evidence="9">The sequence shown here is derived from an EMBL/GenBank/DDBJ whole genome shotgun (WGS) entry which is preliminary data.</text>
</comment>
<dbReference type="Gene3D" id="3.30.1300.10">
    <property type="entry name" value="Pantoate-beta-alanine ligase, C-terminal domain"/>
    <property type="match status" value="1"/>
</dbReference>
<evidence type="ECO:0000256" key="2">
    <source>
        <dbReference type="ARBA" id="ARBA00009256"/>
    </source>
</evidence>
<reference evidence="9 10" key="1">
    <citation type="submission" date="2019-03" db="EMBL/GenBank/DDBJ databases">
        <title>Genomic Encyclopedia of Type Strains, Phase IV (KMG-IV): sequencing the most valuable type-strain genomes for metagenomic binning, comparative biology and taxonomic classification.</title>
        <authorList>
            <person name="Goeker M."/>
        </authorList>
    </citation>
    <scope>NUCLEOTIDE SEQUENCE [LARGE SCALE GENOMIC DNA]</scope>
    <source>
        <strain evidence="9 10">DSM 24984</strain>
    </source>
</reference>
<dbReference type="EC" id="6.3.2.1" evidence="8"/>
<keyword evidence="4 8" id="KW-0566">Pantothenate biosynthesis</keyword>
<sequence length="284" mass="31548">MKIFNKITDMKAEIKKLKSEGKSVGFVPTMGFLHEGHMSLVRESVSNNDVTVTSIFVNPTQFGPTEDLAAYPRDFERDCAMLDKNGADIIFHPEPSEIYGEGFCTKVELSGITEVLCGISRPVHFAGVATVVTKLFNIVNPDRAYFGSKDYQQLQVIRRMVKDLNMDVEVVGMPIIREADGLAMSSRNVYLGAPERRSALALSGSFKVVEDLLKQGVTDSKTIKEKIAEFILSHPHTRIDYIETVHPESLVSVDSAEADFVVALAVYVGKARLIDNRYFEVNHA</sequence>
<dbReference type="AlphaFoldDB" id="A0A4R1KA13"/>
<keyword evidence="5 8" id="KW-0547">Nucleotide-binding</keyword>
<dbReference type="GO" id="GO:0005524">
    <property type="term" value="F:ATP binding"/>
    <property type="evidence" value="ECO:0007669"/>
    <property type="project" value="UniProtKB-KW"/>
</dbReference>
<feature type="binding site" evidence="8">
    <location>
        <begin position="147"/>
        <end position="150"/>
    </location>
    <ligand>
        <name>ATP</name>
        <dbReference type="ChEBI" id="CHEBI:30616"/>
    </ligand>
</feature>
<dbReference type="InterPro" id="IPR003721">
    <property type="entry name" value="Pantoate_ligase"/>
</dbReference>
<feature type="binding site" evidence="8">
    <location>
        <position position="61"/>
    </location>
    <ligand>
        <name>(R)-pantoate</name>
        <dbReference type="ChEBI" id="CHEBI:15980"/>
    </ligand>
</feature>
<proteinExistence type="inferred from homology"/>
<comment type="subunit">
    <text evidence="8">Homodimer.</text>
</comment>
<dbReference type="NCBIfam" id="TIGR00018">
    <property type="entry name" value="panC"/>
    <property type="match status" value="1"/>
</dbReference>
<dbReference type="FunFam" id="3.40.50.620:FF:000013">
    <property type="entry name" value="Pantothenate synthetase"/>
    <property type="match status" value="1"/>
</dbReference>
<evidence type="ECO:0000256" key="7">
    <source>
        <dbReference type="ARBA" id="ARBA00048258"/>
    </source>
</evidence>
<feature type="binding site" evidence="8">
    <location>
        <position position="61"/>
    </location>
    <ligand>
        <name>beta-alanine</name>
        <dbReference type="ChEBI" id="CHEBI:57966"/>
    </ligand>
</feature>
<comment type="similarity">
    <text evidence="2 8">Belongs to the pantothenate synthetase family.</text>
</comment>
<dbReference type="Gene3D" id="3.40.50.620">
    <property type="entry name" value="HUPs"/>
    <property type="match status" value="1"/>
</dbReference>
<keyword evidence="10" id="KW-1185">Reference proteome</keyword>
<evidence type="ECO:0000256" key="6">
    <source>
        <dbReference type="ARBA" id="ARBA00022840"/>
    </source>
</evidence>
<dbReference type="EMBL" id="SMGG01000004">
    <property type="protein sequence ID" value="TCK60733.1"/>
    <property type="molecule type" value="Genomic_DNA"/>
</dbReference>
<dbReference type="RefSeq" id="WP_132873603.1">
    <property type="nucleotide sequence ID" value="NZ_SMGG01000004.1"/>
</dbReference>
<comment type="catalytic activity">
    <reaction evidence="7 8">
        <text>(R)-pantoate + beta-alanine + ATP = (R)-pantothenate + AMP + diphosphate + H(+)</text>
        <dbReference type="Rhea" id="RHEA:10912"/>
        <dbReference type="ChEBI" id="CHEBI:15378"/>
        <dbReference type="ChEBI" id="CHEBI:15980"/>
        <dbReference type="ChEBI" id="CHEBI:29032"/>
        <dbReference type="ChEBI" id="CHEBI:30616"/>
        <dbReference type="ChEBI" id="CHEBI:33019"/>
        <dbReference type="ChEBI" id="CHEBI:57966"/>
        <dbReference type="ChEBI" id="CHEBI:456215"/>
        <dbReference type="EC" id="6.3.2.1"/>
    </reaction>
</comment>
<dbReference type="HAMAP" id="MF_00158">
    <property type="entry name" value="PanC"/>
    <property type="match status" value="1"/>
</dbReference>
<evidence type="ECO:0000256" key="5">
    <source>
        <dbReference type="ARBA" id="ARBA00022741"/>
    </source>
</evidence>
<accession>A0A4R1KA13</accession>
<keyword evidence="8" id="KW-0963">Cytoplasm</keyword>
<evidence type="ECO:0000313" key="10">
    <source>
        <dbReference type="Proteomes" id="UP000294614"/>
    </source>
</evidence>
<feature type="binding site" evidence="8">
    <location>
        <position position="176"/>
    </location>
    <ligand>
        <name>ATP</name>
        <dbReference type="ChEBI" id="CHEBI:30616"/>
    </ligand>
</feature>
<dbReference type="UniPathway" id="UPA00028">
    <property type="reaction ID" value="UER00005"/>
</dbReference>
<feature type="binding site" evidence="8">
    <location>
        <begin position="184"/>
        <end position="187"/>
    </location>
    <ligand>
        <name>ATP</name>
        <dbReference type="ChEBI" id="CHEBI:30616"/>
    </ligand>
</feature>
<evidence type="ECO:0000256" key="3">
    <source>
        <dbReference type="ARBA" id="ARBA00022598"/>
    </source>
</evidence>
<protein>
    <recommendedName>
        <fullName evidence="8">Pantothenate synthetase</fullName>
        <shortName evidence="8">PS</shortName>
        <ecNumber evidence="8">6.3.2.1</ecNumber>
    </recommendedName>
    <alternativeName>
        <fullName evidence="8">Pantoate--beta-alanine ligase</fullName>
    </alternativeName>
    <alternativeName>
        <fullName evidence="8">Pantoate-activating enzyme</fullName>
    </alternativeName>
</protein>
<gene>
    <name evidence="8" type="primary">panC</name>
    <name evidence="9" type="ORF">C8D98_1612</name>
</gene>
<dbReference type="PANTHER" id="PTHR21299:SF1">
    <property type="entry name" value="PANTOATE--BETA-ALANINE LIGASE"/>
    <property type="match status" value="1"/>
</dbReference>
<dbReference type="InterPro" id="IPR042176">
    <property type="entry name" value="Pantoate_ligase_C"/>
</dbReference>
<evidence type="ECO:0000313" key="9">
    <source>
        <dbReference type="EMBL" id="TCK60733.1"/>
    </source>
</evidence>
<feature type="binding site" evidence="8">
    <location>
        <position position="153"/>
    </location>
    <ligand>
        <name>(R)-pantoate</name>
        <dbReference type="ChEBI" id="CHEBI:15980"/>
    </ligand>
</feature>
<dbReference type="CDD" id="cd00560">
    <property type="entry name" value="PanC"/>
    <property type="match status" value="1"/>
</dbReference>
<comment type="pathway">
    <text evidence="1 8">Cofactor biosynthesis; (R)-pantothenate biosynthesis; (R)-pantothenate from (R)-pantoate and beta-alanine: step 1/1.</text>
</comment>
<dbReference type="Proteomes" id="UP000294614">
    <property type="component" value="Unassembled WGS sequence"/>
</dbReference>
<dbReference type="GO" id="GO:0004592">
    <property type="term" value="F:pantoate-beta-alanine ligase activity"/>
    <property type="evidence" value="ECO:0007669"/>
    <property type="project" value="UniProtKB-UniRule"/>
</dbReference>
<dbReference type="PANTHER" id="PTHR21299">
    <property type="entry name" value="CYTIDYLATE KINASE/PANTOATE-BETA-ALANINE LIGASE"/>
    <property type="match status" value="1"/>
</dbReference>
<dbReference type="GO" id="GO:0005829">
    <property type="term" value="C:cytosol"/>
    <property type="evidence" value="ECO:0007669"/>
    <property type="project" value="TreeGrafter"/>
</dbReference>
<keyword evidence="6 8" id="KW-0067">ATP-binding</keyword>
<evidence type="ECO:0000256" key="8">
    <source>
        <dbReference type="HAMAP-Rule" id="MF_00158"/>
    </source>
</evidence>
<organism evidence="9 10">
    <name type="scientific">Seleniivibrio woodruffii</name>
    <dbReference type="NCBI Taxonomy" id="1078050"/>
    <lineage>
        <taxon>Bacteria</taxon>
        <taxon>Pseudomonadati</taxon>
        <taxon>Deferribacterota</taxon>
        <taxon>Deferribacteres</taxon>
        <taxon>Deferribacterales</taxon>
        <taxon>Geovibrionaceae</taxon>
        <taxon>Seleniivibrio</taxon>
    </lineage>
</organism>
<comment type="miscellaneous">
    <text evidence="8">The reaction proceeds by a bi uni uni bi ping pong mechanism.</text>
</comment>
<comment type="subcellular location">
    <subcellularLocation>
        <location evidence="8">Cytoplasm</location>
    </subcellularLocation>
</comment>
<name>A0A4R1KA13_9BACT</name>